<dbReference type="Pfam" id="PF16925">
    <property type="entry name" value="TetR_C_13"/>
    <property type="match status" value="1"/>
</dbReference>
<dbReference type="SUPFAM" id="SSF48498">
    <property type="entry name" value="Tetracyclin repressor-like, C-terminal domain"/>
    <property type="match status" value="1"/>
</dbReference>
<proteinExistence type="predicted"/>
<evidence type="ECO:0000259" key="5">
    <source>
        <dbReference type="PROSITE" id="PS50977"/>
    </source>
</evidence>
<accession>A0A1S6HMF8</accession>
<organism evidence="6 7">
    <name type="scientific">Shewanella psychrophila</name>
    <dbReference type="NCBI Taxonomy" id="225848"/>
    <lineage>
        <taxon>Bacteria</taxon>
        <taxon>Pseudomonadati</taxon>
        <taxon>Pseudomonadota</taxon>
        <taxon>Gammaproteobacteria</taxon>
        <taxon>Alteromonadales</taxon>
        <taxon>Shewanellaceae</taxon>
        <taxon>Shewanella</taxon>
    </lineage>
</organism>
<reference evidence="6 7" key="1">
    <citation type="submission" date="2016-03" db="EMBL/GenBank/DDBJ databases">
        <title>Complete genome sequence of Shewanella psychrophila WP2, a deep sea bacterium isolated from west Pacific sediment.</title>
        <authorList>
            <person name="Xu G."/>
            <person name="Jian H."/>
        </authorList>
    </citation>
    <scope>NUCLEOTIDE SEQUENCE [LARGE SCALE GENOMIC DNA]</scope>
    <source>
        <strain evidence="6 7">WP2</strain>
    </source>
</reference>
<dbReference type="GO" id="GO:0003677">
    <property type="term" value="F:DNA binding"/>
    <property type="evidence" value="ECO:0007669"/>
    <property type="project" value="UniProtKB-UniRule"/>
</dbReference>
<dbReference type="Proteomes" id="UP000189545">
    <property type="component" value="Chromosome"/>
</dbReference>
<dbReference type="SUPFAM" id="SSF46689">
    <property type="entry name" value="Homeodomain-like"/>
    <property type="match status" value="1"/>
</dbReference>
<dbReference type="Gene3D" id="1.10.10.60">
    <property type="entry name" value="Homeodomain-like"/>
    <property type="match status" value="1"/>
</dbReference>
<evidence type="ECO:0000256" key="4">
    <source>
        <dbReference type="PROSITE-ProRule" id="PRU00335"/>
    </source>
</evidence>
<protein>
    <submittedName>
        <fullName evidence="6">Transcriptional regulator, TetR family</fullName>
    </submittedName>
</protein>
<keyword evidence="2 4" id="KW-0238">DNA-binding</keyword>
<evidence type="ECO:0000256" key="3">
    <source>
        <dbReference type="ARBA" id="ARBA00023163"/>
    </source>
</evidence>
<dbReference type="InterPro" id="IPR036271">
    <property type="entry name" value="Tet_transcr_reg_TetR-rel_C_sf"/>
</dbReference>
<keyword evidence="7" id="KW-1185">Reference proteome</keyword>
<dbReference type="InterPro" id="IPR011075">
    <property type="entry name" value="TetR_C"/>
</dbReference>
<keyword evidence="3" id="KW-0804">Transcription</keyword>
<dbReference type="KEGG" id="spsw:Sps_01537"/>
<dbReference type="InterPro" id="IPR009057">
    <property type="entry name" value="Homeodomain-like_sf"/>
</dbReference>
<evidence type="ECO:0000313" key="6">
    <source>
        <dbReference type="EMBL" id="AQS36703.1"/>
    </source>
</evidence>
<gene>
    <name evidence="6" type="ORF">Sps_01537</name>
</gene>
<dbReference type="EMBL" id="CP014782">
    <property type="protein sequence ID" value="AQS36703.1"/>
    <property type="molecule type" value="Genomic_DNA"/>
</dbReference>
<dbReference type="InterPro" id="IPR001647">
    <property type="entry name" value="HTH_TetR"/>
</dbReference>
<dbReference type="RefSeq" id="WP_077751978.1">
    <property type="nucleotide sequence ID" value="NZ_CP014782.1"/>
</dbReference>
<dbReference type="PANTHER" id="PTHR47506:SF1">
    <property type="entry name" value="HTH-TYPE TRANSCRIPTIONAL REGULATOR YJDC"/>
    <property type="match status" value="1"/>
</dbReference>
<evidence type="ECO:0000256" key="1">
    <source>
        <dbReference type="ARBA" id="ARBA00023015"/>
    </source>
</evidence>
<dbReference type="PANTHER" id="PTHR47506">
    <property type="entry name" value="TRANSCRIPTIONAL REGULATORY PROTEIN"/>
    <property type="match status" value="1"/>
</dbReference>
<dbReference type="Pfam" id="PF00440">
    <property type="entry name" value="TetR_N"/>
    <property type="match status" value="1"/>
</dbReference>
<evidence type="ECO:0000256" key="2">
    <source>
        <dbReference type="ARBA" id="ARBA00023125"/>
    </source>
</evidence>
<sequence length="197" mass="21849">MASGRKRNFDIDGALEKATLVFWQKGFVGASMTDLTESMGINKPSLYSTFGNKEQLFVTATEHYLAKYAAPHVEMLQQQNLSIKQRLLNYLLSVIEMHCDVSLPKGCFVSLCAAESASHDMPQSAMDAILTIQGSHQKLLTDFFKEEKAQGNLEKSFDVEANVNYILSFIHGSAVLARSGKTLDELTQSVHVAVKVW</sequence>
<keyword evidence="1" id="KW-0805">Transcription regulation</keyword>
<dbReference type="STRING" id="225848.Sps_01537"/>
<feature type="domain" description="HTH tetR-type" evidence="5">
    <location>
        <begin position="8"/>
        <end position="68"/>
    </location>
</feature>
<feature type="DNA-binding region" description="H-T-H motif" evidence="4">
    <location>
        <begin position="31"/>
        <end position="50"/>
    </location>
</feature>
<evidence type="ECO:0000313" key="7">
    <source>
        <dbReference type="Proteomes" id="UP000189545"/>
    </source>
</evidence>
<dbReference type="PROSITE" id="PS50977">
    <property type="entry name" value="HTH_TETR_2"/>
    <property type="match status" value="1"/>
</dbReference>
<dbReference type="AlphaFoldDB" id="A0A1S6HMF8"/>
<name>A0A1S6HMF8_9GAMM</name>
<dbReference type="OrthoDB" id="270177at2"/>
<dbReference type="PRINTS" id="PR00455">
    <property type="entry name" value="HTHTETR"/>
</dbReference>
<dbReference type="Gene3D" id="1.10.357.10">
    <property type="entry name" value="Tetracycline Repressor, domain 2"/>
    <property type="match status" value="1"/>
</dbReference>